<sequence>MAVAVLLAAIAALLVPASRATAATGRAAGADASAMMAIEAPRHLVNVNSGLCMAARAGSGERPVIQTTCDYNHHDEYWPDQYWILKTDETTPVESSLLHLCVAARGTHETAAVATTCGFWPDQQWAKGRPPGPVTPWFRMSNGAGLCLAARGYAESRVVATTCGFGDDWPDQQWLAV</sequence>
<dbReference type="Pfam" id="PF00652">
    <property type="entry name" value="Ricin_B_lectin"/>
    <property type="match status" value="1"/>
</dbReference>
<organism evidence="3 4">
    <name type="scientific">Actinoplanes oblitus</name>
    <dbReference type="NCBI Taxonomy" id="3040509"/>
    <lineage>
        <taxon>Bacteria</taxon>
        <taxon>Bacillati</taxon>
        <taxon>Actinomycetota</taxon>
        <taxon>Actinomycetes</taxon>
        <taxon>Micromonosporales</taxon>
        <taxon>Micromonosporaceae</taxon>
        <taxon>Actinoplanes</taxon>
    </lineage>
</organism>
<dbReference type="EMBL" id="CP126980">
    <property type="protein sequence ID" value="WIM99600.1"/>
    <property type="molecule type" value="Genomic_DNA"/>
</dbReference>
<name>A0ABY8WUM9_9ACTN</name>
<protein>
    <submittedName>
        <fullName evidence="3">Ricin-type beta-trefoil lectin domain protein</fullName>
    </submittedName>
</protein>
<dbReference type="PROSITE" id="PS50231">
    <property type="entry name" value="RICIN_B_LECTIN"/>
    <property type="match status" value="1"/>
</dbReference>
<accession>A0ABY8WUM9</accession>
<evidence type="ECO:0000313" key="3">
    <source>
        <dbReference type="EMBL" id="WIM99600.1"/>
    </source>
</evidence>
<keyword evidence="4" id="KW-1185">Reference proteome</keyword>
<dbReference type="InterPro" id="IPR035992">
    <property type="entry name" value="Ricin_B-like_lectins"/>
</dbReference>
<gene>
    <name evidence="3" type="ORF">ACTOB_003260</name>
</gene>
<evidence type="ECO:0000313" key="4">
    <source>
        <dbReference type="Proteomes" id="UP001240150"/>
    </source>
</evidence>
<dbReference type="Proteomes" id="UP001240150">
    <property type="component" value="Chromosome"/>
</dbReference>
<dbReference type="InterPro" id="IPR000772">
    <property type="entry name" value="Ricin_B_lectin"/>
</dbReference>
<dbReference type="SUPFAM" id="SSF50370">
    <property type="entry name" value="Ricin B-like lectins"/>
    <property type="match status" value="1"/>
</dbReference>
<feature type="domain" description="Ricin B lectin" evidence="2">
    <location>
        <begin position="43"/>
        <end position="126"/>
    </location>
</feature>
<dbReference type="CDD" id="cd00161">
    <property type="entry name" value="beta-trefoil_Ricin-like"/>
    <property type="match status" value="1"/>
</dbReference>
<keyword evidence="1" id="KW-0732">Signal</keyword>
<feature type="signal peptide" evidence="1">
    <location>
        <begin position="1"/>
        <end position="22"/>
    </location>
</feature>
<feature type="chain" id="PRO_5046292503" evidence="1">
    <location>
        <begin position="23"/>
        <end position="177"/>
    </location>
</feature>
<dbReference type="Gene3D" id="2.80.10.50">
    <property type="match status" value="1"/>
</dbReference>
<evidence type="ECO:0000259" key="2">
    <source>
        <dbReference type="Pfam" id="PF00652"/>
    </source>
</evidence>
<dbReference type="RefSeq" id="WP_284921038.1">
    <property type="nucleotide sequence ID" value="NZ_CP126980.1"/>
</dbReference>
<evidence type="ECO:0000256" key="1">
    <source>
        <dbReference type="SAM" id="SignalP"/>
    </source>
</evidence>
<reference evidence="3 4" key="1">
    <citation type="submission" date="2023-06" db="EMBL/GenBank/DDBJ databases">
        <authorList>
            <person name="Yushchuk O."/>
            <person name="Binda E."/>
            <person name="Ruckert-Reed C."/>
            <person name="Fedorenko V."/>
            <person name="Kalinowski J."/>
            <person name="Marinelli F."/>
        </authorList>
    </citation>
    <scope>NUCLEOTIDE SEQUENCE [LARGE SCALE GENOMIC DNA]</scope>
    <source>
        <strain evidence="3 4">NRRL 3884</strain>
    </source>
</reference>
<proteinExistence type="predicted"/>